<dbReference type="Gene3D" id="6.10.140.1330">
    <property type="match status" value="1"/>
</dbReference>
<dbReference type="InterPro" id="IPR004705">
    <property type="entry name" value="Cation/H_exchanger_CPA1_bac"/>
</dbReference>
<dbReference type="PANTHER" id="PTHR10110">
    <property type="entry name" value="SODIUM/HYDROGEN EXCHANGER"/>
    <property type="match status" value="1"/>
</dbReference>
<keyword evidence="3 10" id="KW-1003">Cell membrane</keyword>
<evidence type="ECO:0000259" key="11">
    <source>
        <dbReference type="Pfam" id="PF00999"/>
    </source>
</evidence>
<dbReference type="Proteomes" id="UP000635565">
    <property type="component" value="Unassembled WGS sequence"/>
</dbReference>
<evidence type="ECO:0000256" key="6">
    <source>
        <dbReference type="ARBA" id="ARBA00023053"/>
    </source>
</evidence>
<proteinExistence type="inferred from homology"/>
<feature type="transmembrane region" description="Helical" evidence="10">
    <location>
        <begin position="201"/>
        <end position="221"/>
    </location>
</feature>
<organism evidence="12 13">
    <name type="scientific">Dictyobacter formicarum</name>
    <dbReference type="NCBI Taxonomy" id="2778368"/>
    <lineage>
        <taxon>Bacteria</taxon>
        <taxon>Bacillati</taxon>
        <taxon>Chloroflexota</taxon>
        <taxon>Ktedonobacteria</taxon>
        <taxon>Ktedonobacterales</taxon>
        <taxon>Dictyobacteraceae</taxon>
        <taxon>Dictyobacter</taxon>
    </lineage>
</organism>
<dbReference type="PANTHER" id="PTHR10110:SF86">
    <property type="entry name" value="SODIUM_HYDROGEN EXCHANGER 7"/>
    <property type="match status" value="1"/>
</dbReference>
<dbReference type="NCBIfam" id="TIGR00831">
    <property type="entry name" value="a_cpa1"/>
    <property type="match status" value="1"/>
</dbReference>
<comment type="subcellular location">
    <subcellularLocation>
        <location evidence="1 10">Cell membrane</location>
        <topology evidence="1 10">Multi-pass membrane protein</topology>
    </subcellularLocation>
</comment>
<keyword evidence="13" id="KW-1185">Reference proteome</keyword>
<evidence type="ECO:0000256" key="3">
    <source>
        <dbReference type="ARBA" id="ARBA00022475"/>
    </source>
</evidence>
<evidence type="ECO:0000256" key="5">
    <source>
        <dbReference type="ARBA" id="ARBA00022989"/>
    </source>
</evidence>
<dbReference type="InterPro" id="IPR018422">
    <property type="entry name" value="Cation/H_exchanger_CPA1"/>
</dbReference>
<reference evidence="12 13" key="1">
    <citation type="journal article" date="2021" name="Int. J. Syst. Evol. Microbiol.">
        <title>Reticulibacter mediterranei gen. nov., sp. nov., within the new family Reticulibacteraceae fam. nov., and Ktedonospora formicarum gen. nov., sp. nov., Ktedonobacter robiniae sp. nov., Dictyobacter formicarum sp. nov. and Dictyobacter arantiisoli sp. nov., belonging to the class Ktedonobacteria.</title>
        <authorList>
            <person name="Yabe S."/>
            <person name="Zheng Y."/>
            <person name="Wang C.M."/>
            <person name="Sakai Y."/>
            <person name="Abe K."/>
            <person name="Yokota A."/>
            <person name="Donadio S."/>
            <person name="Cavaletti L."/>
            <person name="Monciardini P."/>
        </authorList>
    </citation>
    <scope>NUCLEOTIDE SEQUENCE [LARGE SCALE GENOMIC DNA]</scope>
    <source>
        <strain evidence="12 13">SOSP1-9</strain>
    </source>
</reference>
<gene>
    <name evidence="12" type="ORF">KSZ_22430</name>
</gene>
<feature type="domain" description="Cation/H+ exchanger transmembrane" evidence="11">
    <location>
        <begin position="32"/>
        <end position="428"/>
    </location>
</feature>
<protein>
    <submittedName>
        <fullName evidence="12">Na+/H+ antiporter</fullName>
    </submittedName>
</protein>
<feature type="transmembrane region" description="Helical" evidence="10">
    <location>
        <begin position="20"/>
        <end position="40"/>
    </location>
</feature>
<evidence type="ECO:0000256" key="4">
    <source>
        <dbReference type="ARBA" id="ARBA00022692"/>
    </source>
</evidence>
<evidence type="ECO:0000256" key="10">
    <source>
        <dbReference type="RuleBase" id="RU366002"/>
    </source>
</evidence>
<feature type="transmembrane region" description="Helical" evidence="10">
    <location>
        <begin position="104"/>
        <end position="125"/>
    </location>
</feature>
<keyword evidence="9 10" id="KW-0739">Sodium transport</keyword>
<evidence type="ECO:0000313" key="13">
    <source>
        <dbReference type="Proteomes" id="UP000635565"/>
    </source>
</evidence>
<evidence type="ECO:0000313" key="12">
    <source>
        <dbReference type="EMBL" id="GHO84237.1"/>
    </source>
</evidence>
<comment type="caution">
    <text evidence="10">Lacks conserved residue(s) required for the propagation of feature annotation.</text>
</comment>
<keyword evidence="7 10" id="KW-0406">Ion transport</keyword>
<keyword evidence="5 10" id="KW-1133">Transmembrane helix</keyword>
<evidence type="ECO:0000256" key="2">
    <source>
        <dbReference type="ARBA" id="ARBA00022448"/>
    </source>
</evidence>
<keyword evidence="4 10" id="KW-0812">Transmembrane</keyword>
<dbReference type="EMBL" id="BNJJ01000005">
    <property type="protein sequence ID" value="GHO84237.1"/>
    <property type="molecule type" value="Genomic_DNA"/>
</dbReference>
<evidence type="ECO:0000256" key="7">
    <source>
        <dbReference type="ARBA" id="ARBA00023065"/>
    </source>
</evidence>
<feature type="transmembrane region" description="Helical" evidence="10">
    <location>
        <begin position="324"/>
        <end position="345"/>
    </location>
</feature>
<keyword evidence="8 10" id="KW-0472">Membrane</keyword>
<feature type="transmembrane region" description="Helical" evidence="10">
    <location>
        <begin position="73"/>
        <end position="92"/>
    </location>
</feature>
<keyword evidence="6 10" id="KW-0915">Sodium</keyword>
<dbReference type="InterPro" id="IPR006153">
    <property type="entry name" value="Cation/H_exchanger_TM"/>
</dbReference>
<dbReference type="RefSeq" id="WP_201361864.1">
    <property type="nucleotide sequence ID" value="NZ_BNJJ01000005.1"/>
</dbReference>
<feature type="transmembrane region" description="Helical" evidence="10">
    <location>
        <begin position="404"/>
        <end position="428"/>
    </location>
</feature>
<name>A0ABQ3VDL9_9CHLR</name>
<comment type="function">
    <text evidence="10">Na(+)/H(+) antiporter that extrudes sodium in exchange for external protons.</text>
</comment>
<keyword evidence="2 10" id="KW-0813">Transport</keyword>
<keyword evidence="10" id="KW-0050">Antiport</keyword>
<evidence type="ECO:0000256" key="1">
    <source>
        <dbReference type="ARBA" id="ARBA00004651"/>
    </source>
</evidence>
<comment type="caution">
    <text evidence="12">The sequence shown here is derived from an EMBL/GenBank/DDBJ whole genome shotgun (WGS) entry which is preliminary data.</text>
</comment>
<comment type="similarity">
    <text evidence="10">Belongs to the monovalent cation:proton antiporter 1 (CPA1) transporter (TC 2.A.36) family.</text>
</comment>
<sequence>MLSFTSLTGSFVQGNGPSLSSIIILILGLLVTMVVLAIIAPRLRIPYPILLVLGGLLIGFVPGLPRFTSNPGIVFLLFLPPLLYSSAWLTSWRDFRANLRPISLLALGLVLLTTVVVAVVAHGLIPGLPWAVAFVLGAIVSPTDTVAATAITQRLGIPQRIVTILEGESLVNDATSLVAYRFAVAAVVSGVFSPFDAGVQFVVVSVGGIALGLVAGWSLSYVSRWLNNPPLEITVTLVTPFAVYLLGQEVLQVSGVLATVTTGLYLTWRAPTFFSSGTRLQTYAVWETLIFLLNGLLFILMGLQLPAILAVLNSTTVPYSHIPLVWHAVLISLTVILVRLVWVFLQTLLPRMISHRLRERDPYPGWRFVVLIGWTGMRGALSLAAALALPEVTTKGAVFPGRELVIYLTFSVILATLVAQGLSLPLLIRGLGLHDDGASERQEMQARLIAAQAALARLDELASQDEVSQEVVQHLRTYYEIRVRSLTKRFKQAEGEPGEDLAITHQQLQREILQVERSAVIGLRNRGEINDEVLRRIERELDLEEQRLAGEAGKA</sequence>
<feature type="transmembrane region" description="Helical" evidence="10">
    <location>
        <begin position="366"/>
        <end position="389"/>
    </location>
</feature>
<evidence type="ECO:0000256" key="9">
    <source>
        <dbReference type="ARBA" id="ARBA00023201"/>
    </source>
</evidence>
<evidence type="ECO:0000256" key="8">
    <source>
        <dbReference type="ARBA" id="ARBA00023136"/>
    </source>
</evidence>
<accession>A0ABQ3VDL9</accession>
<dbReference type="Pfam" id="PF00999">
    <property type="entry name" value="Na_H_Exchanger"/>
    <property type="match status" value="1"/>
</dbReference>
<feature type="transmembrane region" description="Helical" evidence="10">
    <location>
        <begin position="47"/>
        <end position="67"/>
    </location>
</feature>
<feature type="transmembrane region" description="Helical" evidence="10">
    <location>
        <begin position="289"/>
        <end position="312"/>
    </location>
</feature>